<dbReference type="GO" id="GO:0005886">
    <property type="term" value="C:plasma membrane"/>
    <property type="evidence" value="ECO:0007669"/>
    <property type="project" value="UniProtKB-SubCell"/>
</dbReference>
<dbReference type="RefSeq" id="WP_035105099.1">
    <property type="nucleotide sequence ID" value="NZ_CP011311.1"/>
</dbReference>
<dbReference type="GO" id="GO:0008324">
    <property type="term" value="F:monoatomic cation transmembrane transporter activity"/>
    <property type="evidence" value="ECO:0007669"/>
    <property type="project" value="InterPro"/>
</dbReference>
<keyword evidence="3" id="KW-1003">Cell membrane</keyword>
<name>A0A0F6TBH1_9CORY</name>
<dbReference type="Proteomes" id="UP000033566">
    <property type="component" value="Chromosome"/>
</dbReference>
<evidence type="ECO:0000256" key="6">
    <source>
        <dbReference type="ARBA" id="ARBA00023136"/>
    </source>
</evidence>
<dbReference type="HOGENOM" id="CLU_086615_5_0_11"/>
<evidence type="ECO:0000256" key="2">
    <source>
        <dbReference type="ARBA" id="ARBA00006228"/>
    </source>
</evidence>
<comment type="similarity">
    <text evidence="2">Belongs to the CPA3 antiporters (TC 2.A.63) subunit E family.</text>
</comment>
<comment type="subcellular location">
    <subcellularLocation>
        <location evidence="1">Cell membrane</location>
        <topology evidence="1">Multi-pass membrane protein</topology>
    </subcellularLocation>
</comment>
<gene>
    <name evidence="8" type="ORF">UL81_07455</name>
</gene>
<evidence type="ECO:0000256" key="1">
    <source>
        <dbReference type="ARBA" id="ARBA00004651"/>
    </source>
</evidence>
<protein>
    <submittedName>
        <fullName evidence="8">Na+/H+ ion antiporter subunit</fullName>
    </submittedName>
</protein>
<dbReference type="PANTHER" id="PTHR34584:SF1">
    <property type="entry name" value="NA(+)_H(+) ANTIPORTER SUBUNIT E1"/>
    <property type="match status" value="1"/>
</dbReference>
<keyword evidence="4" id="KW-0812">Transmembrane</keyword>
<accession>A0A0F6TBH1</accession>
<evidence type="ECO:0000256" key="4">
    <source>
        <dbReference type="ARBA" id="ARBA00022692"/>
    </source>
</evidence>
<dbReference type="Pfam" id="PF01899">
    <property type="entry name" value="MNHE"/>
    <property type="match status" value="1"/>
</dbReference>
<dbReference type="NCBIfam" id="NF009297">
    <property type="entry name" value="PRK12654.1"/>
    <property type="match status" value="1"/>
</dbReference>
<keyword evidence="9" id="KW-1185">Reference proteome</keyword>
<feature type="region of interest" description="Disordered" evidence="7">
    <location>
        <begin position="139"/>
        <end position="174"/>
    </location>
</feature>
<dbReference type="AlphaFoldDB" id="A0A0F6TBH1"/>
<dbReference type="EMBL" id="CP011311">
    <property type="protein sequence ID" value="AKE39446.1"/>
    <property type="molecule type" value="Genomic_DNA"/>
</dbReference>
<evidence type="ECO:0000256" key="3">
    <source>
        <dbReference type="ARBA" id="ARBA00022475"/>
    </source>
</evidence>
<dbReference type="KEGG" id="ccj:UL81_07455"/>
<dbReference type="InterPro" id="IPR002758">
    <property type="entry name" value="Cation_antiport_E"/>
</dbReference>
<dbReference type="PATRIC" id="fig|161896.4.peg.1458"/>
<sequence>MHYITYALWLIKEIYVAGFGLAFSAFKKDPEYNPVILRYPLRVNTAWEIFWFTSSITATPGTLSLGLREPPREGLPRIVIVQAAQGSDPASVMEDLADMEERLAPKVKGIDYGVPGQGDYDELDEAFYEYPLETVGRQIRAPEIAQQEDTALNADEVAKPRPALRKQPRSKDKE</sequence>
<evidence type="ECO:0000313" key="9">
    <source>
        <dbReference type="Proteomes" id="UP000033566"/>
    </source>
</evidence>
<keyword evidence="5" id="KW-1133">Transmembrane helix</keyword>
<dbReference type="OrthoDB" id="4410626at2"/>
<organism evidence="8 9">
    <name type="scientific">Corynebacterium camporealensis</name>
    <dbReference type="NCBI Taxonomy" id="161896"/>
    <lineage>
        <taxon>Bacteria</taxon>
        <taxon>Bacillati</taxon>
        <taxon>Actinomycetota</taxon>
        <taxon>Actinomycetes</taxon>
        <taxon>Mycobacteriales</taxon>
        <taxon>Corynebacteriaceae</taxon>
        <taxon>Corynebacterium</taxon>
    </lineage>
</organism>
<evidence type="ECO:0000256" key="7">
    <source>
        <dbReference type="SAM" id="MobiDB-lite"/>
    </source>
</evidence>
<evidence type="ECO:0000256" key="5">
    <source>
        <dbReference type="ARBA" id="ARBA00022989"/>
    </source>
</evidence>
<dbReference type="PANTHER" id="PTHR34584">
    <property type="entry name" value="NA(+)/H(+) ANTIPORTER SUBUNIT E1"/>
    <property type="match status" value="1"/>
</dbReference>
<dbReference type="STRING" id="161896.UL81_07455"/>
<reference evidence="8 9" key="1">
    <citation type="journal article" date="2015" name="Genome Announc.">
        <title>Complete Genome Sequence of Corynebacterium camporealensis DSM 44610, Isolated from the Milk of a Manchega Sheep with Subclinical Mastitis.</title>
        <authorList>
            <person name="Ruckert C."/>
            <person name="Albersmeier A."/>
            <person name="Winkler A."/>
            <person name="Tauch A."/>
        </authorList>
    </citation>
    <scope>NUCLEOTIDE SEQUENCE [LARGE SCALE GENOMIC DNA]</scope>
    <source>
        <strain evidence="8 9">DSM 44610</strain>
    </source>
</reference>
<proteinExistence type="inferred from homology"/>
<evidence type="ECO:0000313" key="8">
    <source>
        <dbReference type="EMBL" id="AKE39446.1"/>
    </source>
</evidence>
<keyword evidence="6" id="KW-0472">Membrane</keyword>